<dbReference type="SUPFAM" id="SSF56436">
    <property type="entry name" value="C-type lectin-like"/>
    <property type="match status" value="1"/>
</dbReference>
<accession>A0AAV2QET2</accession>
<proteinExistence type="predicted"/>
<dbReference type="CDD" id="cd00037">
    <property type="entry name" value="CLECT"/>
    <property type="match status" value="1"/>
</dbReference>
<comment type="caution">
    <text evidence="3">The sequence shown here is derived from an EMBL/GenBank/DDBJ whole genome shotgun (WGS) entry which is preliminary data.</text>
</comment>
<name>A0AAV2QET2_MEGNR</name>
<keyword evidence="1" id="KW-0812">Transmembrane</keyword>
<keyword evidence="1" id="KW-1133">Transmembrane helix</keyword>
<evidence type="ECO:0000313" key="3">
    <source>
        <dbReference type="EMBL" id="CAL4077476.1"/>
    </source>
</evidence>
<dbReference type="InterPro" id="IPR016186">
    <property type="entry name" value="C-type_lectin-like/link_sf"/>
</dbReference>
<dbReference type="PROSITE" id="PS50041">
    <property type="entry name" value="C_TYPE_LECTIN_2"/>
    <property type="match status" value="1"/>
</dbReference>
<keyword evidence="1" id="KW-0472">Membrane</keyword>
<dbReference type="InterPro" id="IPR016187">
    <property type="entry name" value="CTDL_fold"/>
</dbReference>
<dbReference type="EMBL" id="CAXKWB010005244">
    <property type="protein sequence ID" value="CAL4077476.1"/>
    <property type="molecule type" value="Genomic_DNA"/>
</dbReference>
<reference evidence="3 4" key="1">
    <citation type="submission" date="2024-05" db="EMBL/GenBank/DDBJ databases">
        <authorList>
            <person name="Wallberg A."/>
        </authorList>
    </citation>
    <scope>NUCLEOTIDE SEQUENCE [LARGE SCALE GENOMIC DNA]</scope>
</reference>
<feature type="transmembrane region" description="Helical" evidence="1">
    <location>
        <begin position="12"/>
        <end position="31"/>
    </location>
</feature>
<dbReference type="Gene3D" id="3.10.100.10">
    <property type="entry name" value="Mannose-Binding Protein A, subunit A"/>
    <property type="match status" value="1"/>
</dbReference>
<evidence type="ECO:0000313" key="4">
    <source>
        <dbReference type="Proteomes" id="UP001497623"/>
    </source>
</evidence>
<dbReference type="Pfam" id="PF00059">
    <property type="entry name" value="Lectin_C"/>
    <property type="match status" value="1"/>
</dbReference>
<sequence length="421" mass="48353">MIWISYYKRHLQYLWSSYFIPLIIIHLLDVVRCEKTGECLQIFQCPDLTADLFNLTVPDFAAKYQLRCSRHDSGYQGVCCPMQNPSFNTINQNEDIESIHIPYTSTKTVTHTTFSTIPQIFTRTKTFTDISTKTVTDFSTKIQTKVATKTFVRENTKIETEKIFKTLTNTITKTINNLSTKTITKTNTQHDTKELRKTDTVYVTDTFTERVPVTHILFKTSTMRATTVTVTLPPVTTTVQIRSALNVRPITRYRGSPFRPIKHRSEISTTILPDPLLSGLRAKKESNQKQNDIPDGFVELFGRVVRLPKNGDLQMNWTESIEHCESFDSKAFVPKAAGDWTWLQDIAKELDDTMWMPANDLDNEGSIIWTDNTVASQNWISWWQIGGGNRDADDCMLMWNTDGKVEMVPCSYREYPAVCQF</sequence>
<dbReference type="InterPro" id="IPR001304">
    <property type="entry name" value="C-type_lectin-like"/>
</dbReference>
<evidence type="ECO:0000256" key="1">
    <source>
        <dbReference type="SAM" id="Phobius"/>
    </source>
</evidence>
<dbReference type="AlphaFoldDB" id="A0AAV2QET2"/>
<feature type="domain" description="C-type lectin" evidence="2">
    <location>
        <begin position="315"/>
        <end position="413"/>
    </location>
</feature>
<keyword evidence="4" id="KW-1185">Reference proteome</keyword>
<dbReference type="Proteomes" id="UP001497623">
    <property type="component" value="Unassembled WGS sequence"/>
</dbReference>
<gene>
    <name evidence="3" type="ORF">MNOR_LOCUS10414</name>
</gene>
<organism evidence="3 4">
    <name type="scientific">Meganyctiphanes norvegica</name>
    <name type="common">Northern krill</name>
    <name type="synonym">Thysanopoda norvegica</name>
    <dbReference type="NCBI Taxonomy" id="48144"/>
    <lineage>
        <taxon>Eukaryota</taxon>
        <taxon>Metazoa</taxon>
        <taxon>Ecdysozoa</taxon>
        <taxon>Arthropoda</taxon>
        <taxon>Crustacea</taxon>
        <taxon>Multicrustacea</taxon>
        <taxon>Malacostraca</taxon>
        <taxon>Eumalacostraca</taxon>
        <taxon>Eucarida</taxon>
        <taxon>Euphausiacea</taxon>
        <taxon>Euphausiidae</taxon>
        <taxon>Meganyctiphanes</taxon>
    </lineage>
</organism>
<protein>
    <recommendedName>
        <fullName evidence="2">C-type lectin domain-containing protein</fullName>
    </recommendedName>
</protein>
<evidence type="ECO:0000259" key="2">
    <source>
        <dbReference type="PROSITE" id="PS50041"/>
    </source>
</evidence>